<evidence type="ECO:0000259" key="8">
    <source>
        <dbReference type="Pfam" id="PF00717"/>
    </source>
</evidence>
<dbReference type="InterPro" id="IPR036286">
    <property type="entry name" value="LexA/Signal_pep-like_sf"/>
</dbReference>
<keyword evidence="2" id="KW-0227">DNA damage</keyword>
<dbReference type="Proteomes" id="UP000019918">
    <property type="component" value="Unassembled WGS sequence"/>
</dbReference>
<dbReference type="AlphaFoldDB" id="A0A014M643"/>
<dbReference type="PRINTS" id="PR00726">
    <property type="entry name" value="LEXASERPTASE"/>
</dbReference>
<feature type="domain" description="Peptidase S24/S26A/S26B/S26C" evidence="8">
    <location>
        <begin position="21"/>
        <end position="135"/>
    </location>
</feature>
<evidence type="ECO:0000256" key="1">
    <source>
        <dbReference type="ARBA" id="ARBA00007484"/>
    </source>
</evidence>
<protein>
    <submittedName>
        <fullName evidence="9">UV protection protein</fullName>
    </submittedName>
</protein>
<evidence type="ECO:0000256" key="3">
    <source>
        <dbReference type="ARBA" id="ARBA00022801"/>
    </source>
</evidence>
<dbReference type="EMBL" id="JFHN01000015">
    <property type="protein sequence ID" value="EXU77226.1"/>
    <property type="molecule type" value="Genomic_DNA"/>
</dbReference>
<reference evidence="9 10" key="1">
    <citation type="submission" date="2014-02" db="EMBL/GenBank/DDBJ databases">
        <title>Draft genome of Erwinia mallotivora strain BT-MARDI, a papaya dieback pathogen.</title>
        <authorList>
            <person name="Redzuan R."/>
            <person name="Abu Bakar N."/>
            <person name="Badrun R."/>
            <person name="Mohd Raih M.F."/>
            <person name="Rozano L."/>
            <person name="Mat Amin N."/>
        </authorList>
    </citation>
    <scope>NUCLEOTIDE SEQUENCE [LARGE SCALE GENOMIC DNA]</scope>
    <source>
        <strain evidence="9 10">BT-MARDI</strain>
    </source>
</reference>
<dbReference type="NCBIfam" id="NF007621">
    <property type="entry name" value="PRK10276.1"/>
    <property type="match status" value="1"/>
</dbReference>
<evidence type="ECO:0000256" key="5">
    <source>
        <dbReference type="ARBA" id="ARBA00023204"/>
    </source>
</evidence>
<evidence type="ECO:0000313" key="9">
    <source>
        <dbReference type="EMBL" id="EXU77226.1"/>
    </source>
</evidence>
<dbReference type="Gene3D" id="2.10.109.10">
    <property type="entry name" value="Umud Fragment, subunit A"/>
    <property type="match status" value="1"/>
</dbReference>
<dbReference type="InterPro" id="IPR006197">
    <property type="entry name" value="Peptidase_S24_LexA"/>
</dbReference>
<accession>A0A014M643</accession>
<evidence type="ECO:0000256" key="6">
    <source>
        <dbReference type="ARBA" id="ARBA00023236"/>
    </source>
</evidence>
<organism evidence="9 10">
    <name type="scientific">Erwinia mallotivora</name>
    <dbReference type="NCBI Taxonomy" id="69222"/>
    <lineage>
        <taxon>Bacteria</taxon>
        <taxon>Pseudomonadati</taxon>
        <taxon>Pseudomonadota</taxon>
        <taxon>Gammaproteobacteria</taxon>
        <taxon>Enterobacterales</taxon>
        <taxon>Erwiniaceae</taxon>
        <taxon>Erwinia</taxon>
    </lineage>
</organism>
<dbReference type="PATRIC" id="fig|69222.5.peg.227"/>
<sequence>MLSFYPYPDCPLSVTAPLFLEPCEAGFPSPAADYVERELDLNEYCIRHPAATFFVRASGQSMTDIGLKDGDLMVVDRAVTPCHGDIVIAAIEGEFTVKQLLLSSKAPRVTLQPMNTSYSPIYPDPDTLEIFGVVMVFLHKTRGE</sequence>
<keyword evidence="3 7" id="KW-0378">Hydrolase</keyword>
<dbReference type="STRING" id="69222.BG55_01040"/>
<dbReference type="CDD" id="cd06529">
    <property type="entry name" value="S24_LexA-like"/>
    <property type="match status" value="1"/>
</dbReference>
<dbReference type="GO" id="GO:0009432">
    <property type="term" value="P:SOS response"/>
    <property type="evidence" value="ECO:0007669"/>
    <property type="project" value="UniProtKB-KW"/>
</dbReference>
<dbReference type="GO" id="GO:0006281">
    <property type="term" value="P:DNA repair"/>
    <property type="evidence" value="ECO:0007669"/>
    <property type="project" value="UniProtKB-KW"/>
</dbReference>
<evidence type="ECO:0000256" key="4">
    <source>
        <dbReference type="ARBA" id="ARBA00022813"/>
    </source>
</evidence>
<dbReference type="GO" id="GO:0016787">
    <property type="term" value="F:hydrolase activity"/>
    <property type="evidence" value="ECO:0007669"/>
    <property type="project" value="UniProtKB-KW"/>
</dbReference>
<dbReference type="Pfam" id="PF00717">
    <property type="entry name" value="Peptidase_S24"/>
    <property type="match status" value="1"/>
</dbReference>
<comment type="similarity">
    <text evidence="1 7">Belongs to the peptidase S24 family.</text>
</comment>
<proteinExistence type="inferred from homology"/>
<dbReference type="InterPro" id="IPR015927">
    <property type="entry name" value="Peptidase_S24_S26A/B/C"/>
</dbReference>
<dbReference type="RefSeq" id="WP_034933319.1">
    <property type="nucleotide sequence ID" value="NZ_JFHN01000015.1"/>
</dbReference>
<keyword evidence="4 7" id="KW-0068">Autocatalytic cleavage</keyword>
<dbReference type="InterPro" id="IPR050077">
    <property type="entry name" value="LexA_repressor"/>
</dbReference>
<name>A0A014M643_9GAMM</name>
<keyword evidence="6" id="KW-0742">SOS response</keyword>
<evidence type="ECO:0000313" key="10">
    <source>
        <dbReference type="Proteomes" id="UP000019918"/>
    </source>
</evidence>
<dbReference type="OrthoDB" id="9787787at2"/>
<dbReference type="GO" id="GO:0003677">
    <property type="term" value="F:DNA binding"/>
    <property type="evidence" value="ECO:0007669"/>
    <property type="project" value="InterPro"/>
</dbReference>
<dbReference type="InterPro" id="IPR039418">
    <property type="entry name" value="LexA-like"/>
</dbReference>
<dbReference type="PANTHER" id="PTHR33516:SF2">
    <property type="entry name" value="LEXA REPRESSOR-RELATED"/>
    <property type="match status" value="1"/>
</dbReference>
<dbReference type="SUPFAM" id="SSF51306">
    <property type="entry name" value="LexA/Signal peptidase"/>
    <property type="match status" value="1"/>
</dbReference>
<gene>
    <name evidence="9" type="ORF">BG55_01040</name>
</gene>
<dbReference type="GO" id="GO:0006355">
    <property type="term" value="P:regulation of DNA-templated transcription"/>
    <property type="evidence" value="ECO:0007669"/>
    <property type="project" value="InterPro"/>
</dbReference>
<keyword evidence="5" id="KW-0234">DNA repair</keyword>
<dbReference type="PANTHER" id="PTHR33516">
    <property type="entry name" value="LEXA REPRESSOR"/>
    <property type="match status" value="1"/>
</dbReference>
<comment type="caution">
    <text evidence="9">The sequence shown here is derived from an EMBL/GenBank/DDBJ whole genome shotgun (WGS) entry which is preliminary data.</text>
</comment>
<evidence type="ECO:0000256" key="7">
    <source>
        <dbReference type="RuleBase" id="RU003991"/>
    </source>
</evidence>
<evidence type="ECO:0000256" key="2">
    <source>
        <dbReference type="ARBA" id="ARBA00022763"/>
    </source>
</evidence>
<keyword evidence="10" id="KW-1185">Reference proteome</keyword>